<gene>
    <name evidence="2" type="ORF">rCG_23160</name>
</gene>
<dbReference type="Pfam" id="PF00160">
    <property type="entry name" value="Pro_isomerase"/>
    <property type="match status" value="1"/>
</dbReference>
<dbReference type="EMBL" id="CH474047">
    <property type="protein sequence ID" value="EDL85173.1"/>
    <property type="molecule type" value="Genomic_DNA"/>
</dbReference>
<feature type="domain" description="PPIase cyclophilin-type" evidence="1">
    <location>
        <begin position="1"/>
        <end position="32"/>
    </location>
</feature>
<dbReference type="Gene3D" id="2.40.100.10">
    <property type="entry name" value="Cyclophilin-like"/>
    <property type="match status" value="1"/>
</dbReference>
<dbReference type="SUPFAM" id="SSF50891">
    <property type="entry name" value="Cyclophilin-like"/>
    <property type="match status" value="1"/>
</dbReference>
<dbReference type="InterPro" id="IPR002130">
    <property type="entry name" value="Cyclophilin-type_PPIase_dom"/>
</dbReference>
<dbReference type="InterPro" id="IPR029000">
    <property type="entry name" value="Cyclophilin-like_dom_sf"/>
</dbReference>
<proteinExistence type="predicted"/>
<evidence type="ECO:0000313" key="3">
    <source>
        <dbReference type="Proteomes" id="UP000234681"/>
    </source>
</evidence>
<dbReference type="Proteomes" id="UP000234681">
    <property type="component" value="Chromosome X"/>
</dbReference>
<accession>A6KGA6</accession>
<organism evidence="2 3">
    <name type="scientific">Rattus norvegicus</name>
    <name type="common">Rat</name>
    <dbReference type="NCBI Taxonomy" id="10116"/>
    <lineage>
        <taxon>Eukaryota</taxon>
        <taxon>Metazoa</taxon>
        <taxon>Chordata</taxon>
        <taxon>Craniata</taxon>
        <taxon>Vertebrata</taxon>
        <taxon>Euteleostomi</taxon>
        <taxon>Mammalia</taxon>
        <taxon>Eutheria</taxon>
        <taxon>Euarchontoglires</taxon>
        <taxon>Glires</taxon>
        <taxon>Rodentia</taxon>
        <taxon>Myomorpha</taxon>
        <taxon>Muroidea</taxon>
        <taxon>Muridae</taxon>
        <taxon>Murinae</taxon>
        <taxon>Rattus</taxon>
    </lineage>
</organism>
<dbReference type="AlphaFoldDB" id="A6KGA6"/>
<dbReference type="GO" id="GO:0003755">
    <property type="term" value="F:peptidyl-prolyl cis-trans isomerase activity"/>
    <property type="evidence" value="ECO:0007669"/>
    <property type="project" value="InterPro"/>
</dbReference>
<reference evidence="2 3" key="1">
    <citation type="submission" date="2005-09" db="EMBL/GenBank/DDBJ databases">
        <authorList>
            <person name="Mural R.J."/>
            <person name="Li P.W."/>
            <person name="Adams M.D."/>
            <person name="Amanatides P.G."/>
            <person name="Baden-Tillson H."/>
            <person name="Barnstead M."/>
            <person name="Chin S.H."/>
            <person name="Dew I."/>
            <person name="Evans C.A."/>
            <person name="Ferriera S."/>
            <person name="Flanigan M."/>
            <person name="Fosler C."/>
            <person name="Glodek A."/>
            <person name="Gu Z."/>
            <person name="Holt R.A."/>
            <person name="Jennings D."/>
            <person name="Kraft C.L."/>
            <person name="Lu F."/>
            <person name="Nguyen T."/>
            <person name="Nusskern D.R."/>
            <person name="Pfannkoch C.M."/>
            <person name="Sitter C."/>
            <person name="Sutton G.G."/>
            <person name="Venter J.C."/>
            <person name="Wang Z."/>
            <person name="Woodage T."/>
            <person name="Zheng X.H."/>
            <person name="Zhong F."/>
        </authorList>
    </citation>
    <scope>NUCLEOTIDE SEQUENCE [LARGE SCALE GENOMIC DNA]</scope>
    <source>
        <strain>BN</strain>
        <strain evidence="3">Sprague-Dawley</strain>
    </source>
</reference>
<sequence length="39" mass="4415">MLSMVNSGSKTNRCQFFITCPKCGWLSRKHIVIDGLLVM</sequence>
<name>A6KGA6_RAT</name>
<evidence type="ECO:0000259" key="1">
    <source>
        <dbReference type="Pfam" id="PF00160"/>
    </source>
</evidence>
<protein>
    <submittedName>
        <fullName evidence="2">RCG23160</fullName>
    </submittedName>
</protein>
<evidence type="ECO:0000313" key="2">
    <source>
        <dbReference type="EMBL" id="EDL85173.1"/>
    </source>
</evidence>